<reference evidence="2 3" key="1">
    <citation type="submission" date="2019-07" db="EMBL/GenBank/DDBJ databases">
        <title>WGS assembly of Gossypium tomentosum.</title>
        <authorList>
            <person name="Chen Z.J."/>
            <person name="Sreedasyam A."/>
            <person name="Ando A."/>
            <person name="Song Q."/>
            <person name="De L."/>
            <person name="Hulse-Kemp A."/>
            <person name="Ding M."/>
            <person name="Ye W."/>
            <person name="Kirkbride R."/>
            <person name="Jenkins J."/>
            <person name="Plott C."/>
            <person name="Lovell J."/>
            <person name="Lin Y.-M."/>
            <person name="Vaughn R."/>
            <person name="Liu B."/>
            <person name="Li W."/>
            <person name="Simpson S."/>
            <person name="Scheffler B."/>
            <person name="Saski C."/>
            <person name="Grover C."/>
            <person name="Hu G."/>
            <person name="Conover J."/>
            <person name="Carlson J."/>
            <person name="Shu S."/>
            <person name="Boston L."/>
            <person name="Williams M."/>
            <person name="Peterson D."/>
            <person name="Mcgee K."/>
            <person name="Jones D."/>
            <person name="Wendel J."/>
            <person name="Stelly D."/>
            <person name="Grimwood J."/>
            <person name="Schmutz J."/>
        </authorList>
    </citation>
    <scope>NUCLEOTIDE SEQUENCE [LARGE SCALE GENOMIC DNA]</scope>
    <source>
        <strain evidence="2">7179.01</strain>
    </source>
</reference>
<protein>
    <submittedName>
        <fullName evidence="2">Uncharacterized protein</fullName>
    </submittedName>
</protein>
<feature type="transmembrane region" description="Helical" evidence="1">
    <location>
        <begin position="12"/>
        <end position="30"/>
    </location>
</feature>
<keyword evidence="1" id="KW-0472">Membrane</keyword>
<evidence type="ECO:0000313" key="2">
    <source>
        <dbReference type="EMBL" id="TYH91596.1"/>
    </source>
</evidence>
<dbReference type="Proteomes" id="UP000322667">
    <property type="component" value="Chromosome A13"/>
</dbReference>
<organism evidence="2 3">
    <name type="scientific">Gossypium tomentosum</name>
    <name type="common">Hawaiian cotton</name>
    <name type="synonym">Gossypium sandvicense</name>
    <dbReference type="NCBI Taxonomy" id="34277"/>
    <lineage>
        <taxon>Eukaryota</taxon>
        <taxon>Viridiplantae</taxon>
        <taxon>Streptophyta</taxon>
        <taxon>Embryophyta</taxon>
        <taxon>Tracheophyta</taxon>
        <taxon>Spermatophyta</taxon>
        <taxon>Magnoliopsida</taxon>
        <taxon>eudicotyledons</taxon>
        <taxon>Gunneridae</taxon>
        <taxon>Pentapetalae</taxon>
        <taxon>rosids</taxon>
        <taxon>malvids</taxon>
        <taxon>Malvales</taxon>
        <taxon>Malvaceae</taxon>
        <taxon>Malvoideae</taxon>
        <taxon>Gossypium</taxon>
    </lineage>
</organism>
<evidence type="ECO:0000313" key="3">
    <source>
        <dbReference type="Proteomes" id="UP000322667"/>
    </source>
</evidence>
<name>A0A5D2MJI7_GOSTO</name>
<accession>A0A5D2MJI7</accession>
<keyword evidence="3" id="KW-1185">Reference proteome</keyword>
<proteinExistence type="predicted"/>
<dbReference type="EMBL" id="CM017622">
    <property type="protein sequence ID" value="TYH91596.1"/>
    <property type="molecule type" value="Genomic_DNA"/>
</dbReference>
<evidence type="ECO:0000256" key="1">
    <source>
        <dbReference type="SAM" id="Phobius"/>
    </source>
</evidence>
<gene>
    <name evidence="2" type="ORF">ES332_A13G126300v1</name>
</gene>
<dbReference type="AlphaFoldDB" id="A0A5D2MJI7"/>
<keyword evidence="1" id="KW-0812">Transmembrane</keyword>
<keyword evidence="1" id="KW-1133">Transmembrane helix</keyword>
<sequence>MYVYDDEILYSIFWHIEISFFCCFFLSRFFPLISKLCYLFLNTSSHIDFEGFLRDDDEMMNQATIRDFPLTVSCRTWLRSGMSFSQLLSFML</sequence>